<dbReference type="PANTHER" id="PTHR43780">
    <property type="entry name" value="1-AMINOCYCLOPROPANE-1-CARBOXYLATE DEAMINASE-RELATED"/>
    <property type="match status" value="1"/>
</dbReference>
<evidence type="ECO:0000256" key="2">
    <source>
        <dbReference type="ARBA" id="ARBA00008639"/>
    </source>
</evidence>
<evidence type="ECO:0000313" key="7">
    <source>
        <dbReference type="EMBL" id="CAD8960943.1"/>
    </source>
</evidence>
<dbReference type="GO" id="GO:0019148">
    <property type="term" value="F:D-cysteine desulfhydrase activity"/>
    <property type="evidence" value="ECO:0007669"/>
    <property type="project" value="TreeGrafter"/>
</dbReference>
<sequence length="385" mass="41720">MSKGHKWPATCLLRKENIQQARKDMLLPYSPPSWAGGLQFTPSHYVAIGQLNTEVQQWHIEDLVPEGFDLLIKRDDKTGIGLSGNKVRKLQFLMAEAIDVGADSVVTIGGTQSNHCRATAVAATKLGLESYLILREHDAILDAEPDPGITGNLLLSRLVGAHICMVSKSEYVSHGQDSLLLRKIGMLKAQGKNPYGIPVGGSTPLGCWGYIEFVRELKDQLDAAGDTVSDIIVAMGSGGSAAGIALANKMSGLGAKVHSVIVCDNKDYFVAQVQQTFDALGAKYKAEDLLEIHEGYKGKGYAVSSEEELRTIVEVAKMSGIMCDPVYNGKALCGMLDLLKRTPEVFQGKRLLFVHTGGLYGFYDKEEGLMPLLSARPVTRLLSKI</sequence>
<evidence type="ECO:0000259" key="6">
    <source>
        <dbReference type="Pfam" id="PF00291"/>
    </source>
</evidence>
<dbReference type="AlphaFoldDB" id="A0A6T8JYK9"/>
<dbReference type="InterPro" id="IPR036052">
    <property type="entry name" value="TrpB-like_PALP_sf"/>
</dbReference>
<evidence type="ECO:0000256" key="3">
    <source>
        <dbReference type="ARBA" id="ARBA00022898"/>
    </source>
</evidence>
<feature type="active site" description="Nucleophile" evidence="4">
    <location>
        <position position="113"/>
    </location>
</feature>
<organism evidence="7">
    <name type="scientific">Hemiselmis andersenii</name>
    <name type="common">Cryptophyte alga</name>
    <dbReference type="NCBI Taxonomy" id="464988"/>
    <lineage>
        <taxon>Eukaryota</taxon>
        <taxon>Cryptophyceae</taxon>
        <taxon>Cryptomonadales</taxon>
        <taxon>Hemiselmidaceae</taxon>
        <taxon>Hemiselmis</taxon>
    </lineage>
</organism>
<dbReference type="InterPro" id="IPR001926">
    <property type="entry name" value="TrpB-like_PALP"/>
</dbReference>
<dbReference type="InterPro" id="IPR005966">
    <property type="entry name" value="D-Cys_desShydrase"/>
</dbReference>
<protein>
    <recommendedName>
        <fullName evidence="6">Tryptophan synthase beta chain-like PALP domain-containing protein</fullName>
    </recommendedName>
</protein>
<dbReference type="Gene3D" id="3.40.50.1100">
    <property type="match status" value="2"/>
</dbReference>
<dbReference type="PANTHER" id="PTHR43780:SF2">
    <property type="entry name" value="1-AMINOCYCLOPROPANE-1-CARBOXYLATE DEAMINASE-RELATED"/>
    <property type="match status" value="1"/>
</dbReference>
<keyword evidence="3 5" id="KW-0663">Pyridoxal phosphate</keyword>
<dbReference type="InterPro" id="IPR027278">
    <property type="entry name" value="ACCD_DCysDesulf"/>
</dbReference>
<dbReference type="NCBIfam" id="TIGR01275">
    <property type="entry name" value="ACC_deam_rel"/>
    <property type="match status" value="1"/>
</dbReference>
<comment type="similarity">
    <text evidence="2">Belongs to the ACC deaminase/D-cysteine desulfhydrase family.</text>
</comment>
<proteinExistence type="inferred from homology"/>
<reference evidence="7" key="1">
    <citation type="submission" date="2021-01" db="EMBL/GenBank/DDBJ databases">
        <authorList>
            <person name="Corre E."/>
            <person name="Pelletier E."/>
            <person name="Niang G."/>
            <person name="Scheremetjew M."/>
            <person name="Finn R."/>
            <person name="Kale V."/>
            <person name="Holt S."/>
            <person name="Cochrane G."/>
            <person name="Meng A."/>
            <person name="Brown T."/>
            <person name="Cohen L."/>
        </authorList>
    </citation>
    <scope>NUCLEOTIDE SEQUENCE</scope>
    <source>
        <strain evidence="7">CCMP644</strain>
    </source>
</reference>
<evidence type="ECO:0000256" key="1">
    <source>
        <dbReference type="ARBA" id="ARBA00001933"/>
    </source>
</evidence>
<feature type="domain" description="Tryptophan synthase beta chain-like PALP" evidence="6">
    <location>
        <begin position="67"/>
        <end position="357"/>
    </location>
</feature>
<evidence type="ECO:0000256" key="5">
    <source>
        <dbReference type="PIRSR" id="PIRSR006278-2"/>
    </source>
</evidence>
<evidence type="ECO:0000256" key="4">
    <source>
        <dbReference type="PIRSR" id="PIRSR006278-1"/>
    </source>
</evidence>
<accession>A0A6T8JYK9</accession>
<feature type="modified residue" description="N6-(pyridoxal phosphate)lysine" evidence="5">
    <location>
        <position position="86"/>
    </location>
</feature>
<dbReference type="PIRSF" id="PIRSF006278">
    <property type="entry name" value="ACCD_DCysDesulf"/>
    <property type="match status" value="1"/>
</dbReference>
<name>A0A6T8JYK9_HEMAN</name>
<gene>
    <name evidence="7" type="ORF">HAND00432_LOCUS14831</name>
</gene>
<comment type="cofactor">
    <cofactor evidence="1">
        <name>pyridoxal 5'-phosphate</name>
        <dbReference type="ChEBI" id="CHEBI:597326"/>
    </cofactor>
</comment>
<dbReference type="Pfam" id="PF00291">
    <property type="entry name" value="PALP"/>
    <property type="match status" value="1"/>
</dbReference>
<dbReference type="SUPFAM" id="SSF53686">
    <property type="entry name" value="Tryptophan synthase beta subunit-like PLP-dependent enzymes"/>
    <property type="match status" value="1"/>
</dbReference>
<dbReference type="EMBL" id="HBFX01024332">
    <property type="protein sequence ID" value="CAD8960943.1"/>
    <property type="molecule type" value="Transcribed_RNA"/>
</dbReference>